<dbReference type="EMBL" id="JACJQU010000002">
    <property type="protein sequence ID" value="MBD2292683.1"/>
    <property type="molecule type" value="Genomic_DNA"/>
</dbReference>
<organism evidence="7 8">
    <name type="scientific">Anabaena sphaerica FACHB-251</name>
    <dbReference type="NCBI Taxonomy" id="2692883"/>
    <lineage>
        <taxon>Bacteria</taxon>
        <taxon>Bacillati</taxon>
        <taxon>Cyanobacteriota</taxon>
        <taxon>Cyanophyceae</taxon>
        <taxon>Nostocales</taxon>
        <taxon>Nostocaceae</taxon>
        <taxon>Anabaena</taxon>
    </lineage>
</organism>
<name>A0A926WDX7_9NOST</name>
<feature type="transmembrane region" description="Helical" evidence="5">
    <location>
        <begin position="432"/>
        <end position="449"/>
    </location>
</feature>
<feature type="domain" description="HTTM-like" evidence="6">
    <location>
        <begin position="19"/>
        <end position="293"/>
    </location>
</feature>
<evidence type="ECO:0000256" key="2">
    <source>
        <dbReference type="ARBA" id="ARBA00022692"/>
    </source>
</evidence>
<evidence type="ECO:0000256" key="4">
    <source>
        <dbReference type="ARBA" id="ARBA00023136"/>
    </source>
</evidence>
<keyword evidence="8" id="KW-1185">Reference proteome</keyword>
<feature type="transmembrane region" description="Helical" evidence="5">
    <location>
        <begin position="83"/>
        <end position="103"/>
    </location>
</feature>
<accession>A0A926WDX7</accession>
<keyword evidence="2 5" id="KW-0812">Transmembrane</keyword>
<keyword evidence="4 5" id="KW-0472">Membrane</keyword>
<dbReference type="SMART" id="SM00752">
    <property type="entry name" value="HTTM"/>
    <property type="match status" value="1"/>
</dbReference>
<comment type="caution">
    <text evidence="7">The sequence shown here is derived from an EMBL/GenBank/DDBJ whole genome shotgun (WGS) entry which is preliminary data.</text>
</comment>
<dbReference type="PANTHER" id="PTHR39535:SF2">
    <property type="entry name" value="HTTM DOMAIN-CONTAINING PROTEIN"/>
    <property type="match status" value="1"/>
</dbReference>
<reference evidence="8" key="1">
    <citation type="journal article" date="2020" name="ISME J.">
        <title>Comparative genomics reveals insights into cyanobacterial evolution and habitat adaptation.</title>
        <authorList>
            <person name="Chen M.Y."/>
            <person name="Teng W.K."/>
            <person name="Zhao L."/>
            <person name="Hu C.X."/>
            <person name="Zhou Y.K."/>
            <person name="Han B.P."/>
            <person name="Song L.R."/>
            <person name="Shu W.S."/>
        </authorList>
    </citation>
    <scope>NUCLEOTIDE SEQUENCE [LARGE SCALE GENOMIC DNA]</scope>
    <source>
        <strain evidence="8">FACHB-251</strain>
    </source>
</reference>
<dbReference type="InterPro" id="IPR011020">
    <property type="entry name" value="HTTM-like"/>
</dbReference>
<feature type="transmembrane region" description="Helical" evidence="5">
    <location>
        <begin position="167"/>
        <end position="189"/>
    </location>
</feature>
<dbReference type="InterPro" id="IPR052964">
    <property type="entry name" value="Sporulation_signal_mat"/>
</dbReference>
<dbReference type="Proteomes" id="UP000662185">
    <property type="component" value="Unassembled WGS sequence"/>
</dbReference>
<protein>
    <submittedName>
        <fullName evidence="7">HTTM domain-containing protein</fullName>
    </submittedName>
</protein>
<proteinExistence type="predicted"/>
<evidence type="ECO:0000256" key="3">
    <source>
        <dbReference type="ARBA" id="ARBA00022989"/>
    </source>
</evidence>
<evidence type="ECO:0000313" key="7">
    <source>
        <dbReference type="EMBL" id="MBD2292683.1"/>
    </source>
</evidence>
<evidence type="ECO:0000256" key="5">
    <source>
        <dbReference type="SAM" id="Phobius"/>
    </source>
</evidence>
<feature type="transmembrane region" description="Helical" evidence="5">
    <location>
        <begin position="124"/>
        <end position="147"/>
    </location>
</feature>
<dbReference type="GO" id="GO:0012505">
    <property type="term" value="C:endomembrane system"/>
    <property type="evidence" value="ECO:0007669"/>
    <property type="project" value="UniProtKB-SubCell"/>
</dbReference>
<keyword evidence="3 5" id="KW-1133">Transmembrane helix</keyword>
<dbReference type="AlphaFoldDB" id="A0A926WDX7"/>
<feature type="transmembrane region" description="Helical" evidence="5">
    <location>
        <begin position="226"/>
        <end position="248"/>
    </location>
</feature>
<evidence type="ECO:0000259" key="6">
    <source>
        <dbReference type="SMART" id="SM00752"/>
    </source>
</evidence>
<comment type="subcellular location">
    <subcellularLocation>
        <location evidence="1">Endomembrane system</location>
        <topology evidence="1">Multi-pass membrane protein</topology>
    </subcellularLocation>
</comment>
<dbReference type="PANTHER" id="PTHR39535">
    <property type="entry name" value="SPORULATION-DELAYING PROTEIN SDPB"/>
    <property type="match status" value="1"/>
</dbReference>
<feature type="transmembrane region" description="Helical" evidence="5">
    <location>
        <begin position="255"/>
        <end position="288"/>
    </location>
</feature>
<evidence type="ECO:0000256" key="1">
    <source>
        <dbReference type="ARBA" id="ARBA00004127"/>
    </source>
</evidence>
<gene>
    <name evidence="7" type="ORF">H6G06_04080</name>
</gene>
<evidence type="ECO:0000313" key="8">
    <source>
        <dbReference type="Proteomes" id="UP000662185"/>
    </source>
</evidence>
<sequence>MVTQQETSKTSWRKNLETVIGLDLRSLAAFRIGISTIILVDLFTRFGDLTAHYTDVGVLPRALLKEIAKTGHWSLHTISGEPIFQVLLFIIAAFFAVLMLVGYRTRVATIASWILLISMHNRNPALIFAADDVLRALMFWAMFLPWGACYSLDSALNTSQRKLPTTVVSGATFALMCQQCFIYIFSAAIKTKSPIWTDGTAVYYALSYDQYVTPFGYFLLNFQPILNVFTKITLVLEWIGPLAIFVPFRNSLFRLGAVITFIGLHAGFGLTLNIGIFPFLSIFSWLAFLPSEFWNGLEKRLQTPARQGLIIYFDADCGFCKKVVHILRTLLILPGTPLLMAQDYPNAYADMQTHNSWVIEDYQGKRYFKFKGIVYVVSLSPVFRFLVPLLNWKPIMAGGTKFYEAVANNRKFAGNFTKPFKFRPLEVRKSRVLNILAVVLLIYAFIWNIQSYAPDLFKRKIWHRTEVMGRITRLDQSWSIFAPAPPRDDGWHVIPGSLENGSQVDIFQGGNAVNWDKPSLGVRSAIYRNMQWRTYFINLNRAIGKKLYPFYGKYLCYAWNTQHQGSEKLEKFNIYFMDERTVPPGEEQTVEKKLTWEQSCNE</sequence>
<dbReference type="RefSeq" id="WP_190557366.1">
    <property type="nucleotide sequence ID" value="NZ_JACJQU010000002.1"/>
</dbReference>